<keyword evidence="6 13" id="KW-0812">Transmembrane</keyword>
<keyword evidence="4" id="KW-0597">Phosphoprotein</keyword>
<dbReference type="SUPFAM" id="SSF52402">
    <property type="entry name" value="Adenine nucleotide alpha hydrolases-like"/>
    <property type="match status" value="1"/>
</dbReference>
<dbReference type="Gene3D" id="3.30.565.10">
    <property type="entry name" value="Histidine kinase-like ATPase, C-terminal domain"/>
    <property type="match status" value="1"/>
</dbReference>
<dbReference type="EMBL" id="CP073078">
    <property type="protein sequence ID" value="QUD86942.1"/>
    <property type="molecule type" value="Genomic_DNA"/>
</dbReference>
<dbReference type="SUPFAM" id="SSF55874">
    <property type="entry name" value="ATPase domain of HSP90 chaperone/DNA topoisomerase II/histidine kinase"/>
    <property type="match status" value="1"/>
</dbReference>
<protein>
    <recommendedName>
        <fullName evidence="3">histidine kinase</fullName>
        <ecNumber evidence="3">2.7.13.3</ecNumber>
    </recommendedName>
</protein>
<accession>A0A975ITJ8</accession>
<reference evidence="15" key="1">
    <citation type="submission" date="2021-04" db="EMBL/GenBank/DDBJ databases">
        <title>The complete genome sequence of Caulobacter sp. S6.</title>
        <authorList>
            <person name="Tang Y."/>
            <person name="Ouyang W."/>
            <person name="Liu Q."/>
            <person name="Huang B."/>
            <person name="Guo Z."/>
            <person name="Lei P."/>
        </authorList>
    </citation>
    <scope>NUCLEOTIDE SEQUENCE</scope>
    <source>
        <strain evidence="15">S6</strain>
    </source>
</reference>
<dbReference type="PANTHER" id="PTHR45569">
    <property type="entry name" value="SENSOR PROTEIN KDPD"/>
    <property type="match status" value="1"/>
</dbReference>
<keyword evidence="7" id="KW-0547">Nucleotide-binding</keyword>
<gene>
    <name evidence="15" type="ORF">KCG34_17960</name>
</gene>
<evidence type="ECO:0000313" key="15">
    <source>
        <dbReference type="EMBL" id="QUD86942.1"/>
    </source>
</evidence>
<dbReference type="SMART" id="SM00387">
    <property type="entry name" value="HATPase_c"/>
    <property type="match status" value="1"/>
</dbReference>
<dbReference type="EC" id="2.7.13.3" evidence="3"/>
<dbReference type="Pfam" id="PF13493">
    <property type="entry name" value="DUF4118"/>
    <property type="match status" value="1"/>
</dbReference>
<keyword evidence="8 15" id="KW-0418">Kinase</keyword>
<dbReference type="Gene3D" id="1.10.287.130">
    <property type="match status" value="1"/>
</dbReference>
<keyword evidence="12 13" id="KW-0472">Membrane</keyword>
<keyword evidence="10 13" id="KW-1133">Transmembrane helix</keyword>
<evidence type="ECO:0000256" key="1">
    <source>
        <dbReference type="ARBA" id="ARBA00000085"/>
    </source>
</evidence>
<evidence type="ECO:0000256" key="10">
    <source>
        <dbReference type="ARBA" id="ARBA00022989"/>
    </source>
</evidence>
<dbReference type="RefSeq" id="WP_211936994.1">
    <property type="nucleotide sequence ID" value="NZ_CP073078.1"/>
</dbReference>
<keyword evidence="9" id="KW-0067">ATP-binding</keyword>
<evidence type="ECO:0000256" key="4">
    <source>
        <dbReference type="ARBA" id="ARBA00022553"/>
    </source>
</evidence>
<organism evidence="15 16">
    <name type="scientific">Phenylobacterium montanum</name>
    <dbReference type="NCBI Taxonomy" id="2823693"/>
    <lineage>
        <taxon>Bacteria</taxon>
        <taxon>Pseudomonadati</taxon>
        <taxon>Pseudomonadota</taxon>
        <taxon>Alphaproteobacteria</taxon>
        <taxon>Caulobacterales</taxon>
        <taxon>Caulobacteraceae</taxon>
        <taxon>Phenylobacterium</taxon>
    </lineage>
</organism>
<dbReference type="InterPro" id="IPR052023">
    <property type="entry name" value="Histidine_kinase_KdpD"/>
</dbReference>
<dbReference type="GO" id="GO:0005737">
    <property type="term" value="C:cytoplasm"/>
    <property type="evidence" value="ECO:0007669"/>
    <property type="project" value="UniProtKB-ARBA"/>
</dbReference>
<feature type="transmembrane region" description="Helical" evidence="13">
    <location>
        <begin position="401"/>
        <end position="421"/>
    </location>
</feature>
<evidence type="ECO:0000256" key="5">
    <source>
        <dbReference type="ARBA" id="ARBA00022679"/>
    </source>
</evidence>
<feature type="domain" description="Histidine kinase" evidence="14">
    <location>
        <begin position="671"/>
        <end position="895"/>
    </location>
</feature>
<dbReference type="InterPro" id="IPR036097">
    <property type="entry name" value="HisK_dim/P_sf"/>
</dbReference>
<dbReference type="InterPro" id="IPR003661">
    <property type="entry name" value="HisK_dim/P_dom"/>
</dbReference>
<dbReference type="PANTHER" id="PTHR45569:SF1">
    <property type="entry name" value="SENSOR PROTEIN KDPD"/>
    <property type="match status" value="1"/>
</dbReference>
<dbReference type="PRINTS" id="PR00344">
    <property type="entry name" value="BCTRLSENSOR"/>
</dbReference>
<evidence type="ECO:0000256" key="9">
    <source>
        <dbReference type="ARBA" id="ARBA00022840"/>
    </source>
</evidence>
<dbReference type="InterPro" id="IPR036890">
    <property type="entry name" value="HATPase_C_sf"/>
</dbReference>
<dbReference type="GO" id="GO:0000155">
    <property type="term" value="F:phosphorelay sensor kinase activity"/>
    <property type="evidence" value="ECO:0007669"/>
    <property type="project" value="InterPro"/>
</dbReference>
<dbReference type="InterPro" id="IPR005467">
    <property type="entry name" value="His_kinase_dom"/>
</dbReference>
<dbReference type="FunFam" id="3.40.50.300:FF:000483">
    <property type="entry name" value="Sensor histidine kinase KdpD"/>
    <property type="match status" value="1"/>
</dbReference>
<dbReference type="InterPro" id="IPR014729">
    <property type="entry name" value="Rossmann-like_a/b/a_fold"/>
</dbReference>
<dbReference type="GO" id="GO:0005524">
    <property type="term" value="F:ATP binding"/>
    <property type="evidence" value="ECO:0007669"/>
    <property type="project" value="UniProtKB-KW"/>
</dbReference>
<evidence type="ECO:0000256" key="11">
    <source>
        <dbReference type="ARBA" id="ARBA00023012"/>
    </source>
</evidence>
<dbReference type="InterPro" id="IPR003594">
    <property type="entry name" value="HATPase_dom"/>
</dbReference>
<dbReference type="GO" id="GO:0005886">
    <property type="term" value="C:plasma membrane"/>
    <property type="evidence" value="ECO:0007669"/>
    <property type="project" value="TreeGrafter"/>
</dbReference>
<evidence type="ECO:0000259" key="14">
    <source>
        <dbReference type="PROSITE" id="PS50109"/>
    </source>
</evidence>
<dbReference type="InterPro" id="IPR025201">
    <property type="entry name" value="KdpD_TM"/>
</dbReference>
<keyword evidence="11" id="KW-0902">Two-component regulatory system</keyword>
<comment type="catalytic activity">
    <reaction evidence="1">
        <text>ATP + protein L-histidine = ADP + protein N-phospho-L-histidine.</text>
        <dbReference type="EC" id="2.7.13.3"/>
    </reaction>
</comment>
<dbReference type="Gene3D" id="3.30.450.40">
    <property type="match status" value="1"/>
</dbReference>
<dbReference type="InterPro" id="IPR038318">
    <property type="entry name" value="KdpD_sf"/>
</dbReference>
<dbReference type="Pfam" id="PF00512">
    <property type="entry name" value="HisKA"/>
    <property type="match status" value="1"/>
</dbReference>
<dbReference type="Gene3D" id="3.40.50.300">
    <property type="entry name" value="P-loop containing nucleotide triphosphate hydrolases"/>
    <property type="match status" value="1"/>
</dbReference>
<evidence type="ECO:0000256" key="13">
    <source>
        <dbReference type="SAM" id="Phobius"/>
    </source>
</evidence>
<dbReference type="SMART" id="SM00388">
    <property type="entry name" value="HisKA"/>
    <property type="match status" value="1"/>
</dbReference>
<dbReference type="InterPro" id="IPR004358">
    <property type="entry name" value="Sig_transdc_His_kin-like_C"/>
</dbReference>
<dbReference type="Pfam" id="PF02518">
    <property type="entry name" value="HATPase_c"/>
    <property type="match status" value="1"/>
</dbReference>
<evidence type="ECO:0000256" key="7">
    <source>
        <dbReference type="ARBA" id="ARBA00022741"/>
    </source>
</evidence>
<dbReference type="Gene3D" id="1.20.120.620">
    <property type="entry name" value="Backbone structure of the membrane domain of e. Coli histidine kinase receptor kdpd"/>
    <property type="match status" value="1"/>
</dbReference>
<dbReference type="CDD" id="cd00075">
    <property type="entry name" value="HATPase"/>
    <property type="match status" value="1"/>
</dbReference>
<dbReference type="InterPro" id="IPR027417">
    <property type="entry name" value="P-loop_NTPase"/>
</dbReference>
<proteinExistence type="predicted"/>
<dbReference type="Pfam" id="PF02702">
    <property type="entry name" value="KdpD"/>
    <property type="match status" value="1"/>
</dbReference>
<evidence type="ECO:0000256" key="2">
    <source>
        <dbReference type="ARBA" id="ARBA00004141"/>
    </source>
</evidence>
<dbReference type="KEGG" id="caul:KCG34_17960"/>
<feature type="transmembrane region" description="Helical" evidence="13">
    <location>
        <begin position="480"/>
        <end position="498"/>
    </location>
</feature>
<evidence type="ECO:0000256" key="12">
    <source>
        <dbReference type="ARBA" id="ARBA00023136"/>
    </source>
</evidence>
<evidence type="ECO:0000313" key="16">
    <source>
        <dbReference type="Proteomes" id="UP000676409"/>
    </source>
</evidence>
<sequence>MPLDEPARPDPDALLAEAKRQGRGRLKVYLGMAPGVGKTYEMLTSGKRRLAEGVDVAVGVVETHGRKDTEALTEGLEVMPRIPIEYRGRQLMEFDIDGALKRRPKLLLVDEFAHSNAPGSRHPKRWHDVEELLDAGIDVWTTLNVQHLESLVDVVWKITGVRVRETVPDSVLSAADEIEVVDLTPEELRERLKAGKVYMGETAQTAAVNFFKPENLTALREMALRRAAQTIDDQLTQAMRRGGIEGPWAAGERILVLIAGDPTASALVRAGRRLADLMQDARWTVAHVERPNRPSRDPATGRRVAEALKLAEQLGAASVVLTGDDLPETVLAYARRNNITQIVMGKSPDKLWRIVAGRSLARALLQRSGGAALHFVGGGAPDTDNRMATPPPPRFSLLRDWPGYAWGLGMVVVANGLAFFLDRYSTGADLAMIFLASILITGLVFGLRAAVAASALAILTYNFFFLEPRFSLQIGHAADVFTFAIFLAVAAVTGWLTGRVRDQARLSSQRAAAVTALLAASRRLSGANTQEDAAQVLAEQASAAAGGRTLVLLPNDEELVPAAGAPGIVTLNAGAMAAARWAWEKGEAAGAGTGTLPQVGWTFWPLVGVRGRAGVAGVEVHESRGADQERMVEAMLDQGAVAIERAELAAATVENAALRRSDKLRAALLNSISHDLRTPLATVMGSATTLIDYGKSLKPEVRADLLLSIREEAERLNRYVGDLLDMTRLEGGALKTRSELVDVREVLSAAIKRVDRRLETRKLTRDFPAALTSVECDPGLLEQAIVNILENAIAYGPDGSGIDVAAYEDRANVVIAIDDEGPGIPQAEVERIFEKFRRVEEPSDRVPRAVRSKGAGLGLSIAKGFTEAMGGRIAAVSPLAEGRGTRILISLPKSVATHRLLL</sequence>
<dbReference type="InterPro" id="IPR029016">
    <property type="entry name" value="GAF-like_dom_sf"/>
</dbReference>
<dbReference type="CDD" id="cd00082">
    <property type="entry name" value="HisKA"/>
    <property type="match status" value="1"/>
</dbReference>
<dbReference type="Proteomes" id="UP000676409">
    <property type="component" value="Chromosome"/>
</dbReference>
<comment type="subcellular location">
    <subcellularLocation>
        <location evidence="2">Membrane</location>
        <topology evidence="2">Multi-pass membrane protein</topology>
    </subcellularLocation>
</comment>
<dbReference type="SUPFAM" id="SSF47384">
    <property type="entry name" value="Homodimeric domain of signal transducing histidine kinase"/>
    <property type="match status" value="1"/>
</dbReference>
<keyword evidence="5" id="KW-0808">Transferase</keyword>
<dbReference type="AlphaFoldDB" id="A0A975ITJ8"/>
<evidence type="ECO:0000256" key="3">
    <source>
        <dbReference type="ARBA" id="ARBA00012438"/>
    </source>
</evidence>
<dbReference type="InterPro" id="IPR003852">
    <property type="entry name" value="Sig_transdc_His_kinase_KdpD_N"/>
</dbReference>
<evidence type="ECO:0000256" key="6">
    <source>
        <dbReference type="ARBA" id="ARBA00022692"/>
    </source>
</evidence>
<keyword evidence="16" id="KW-1185">Reference proteome</keyword>
<name>A0A975ITJ8_9CAUL</name>
<dbReference type="PROSITE" id="PS50109">
    <property type="entry name" value="HIS_KIN"/>
    <property type="match status" value="1"/>
</dbReference>
<feature type="transmembrane region" description="Helical" evidence="13">
    <location>
        <begin position="433"/>
        <end position="460"/>
    </location>
</feature>
<evidence type="ECO:0000256" key="8">
    <source>
        <dbReference type="ARBA" id="ARBA00022777"/>
    </source>
</evidence>
<dbReference type="Gene3D" id="3.40.50.620">
    <property type="entry name" value="HUPs"/>
    <property type="match status" value="1"/>
</dbReference>